<evidence type="ECO:0000256" key="1">
    <source>
        <dbReference type="SAM" id="Phobius"/>
    </source>
</evidence>
<proteinExistence type="predicted"/>
<name>A0A8K0RJ89_9HYPO</name>
<reference evidence="2" key="1">
    <citation type="journal article" date="2021" name="Nat. Commun.">
        <title>Genetic determinants of endophytism in the Arabidopsis root mycobiome.</title>
        <authorList>
            <person name="Mesny F."/>
            <person name="Miyauchi S."/>
            <person name="Thiergart T."/>
            <person name="Pickel B."/>
            <person name="Atanasova L."/>
            <person name="Karlsson M."/>
            <person name="Huettel B."/>
            <person name="Barry K.W."/>
            <person name="Haridas S."/>
            <person name="Chen C."/>
            <person name="Bauer D."/>
            <person name="Andreopoulos W."/>
            <person name="Pangilinan J."/>
            <person name="LaButti K."/>
            <person name="Riley R."/>
            <person name="Lipzen A."/>
            <person name="Clum A."/>
            <person name="Drula E."/>
            <person name="Henrissat B."/>
            <person name="Kohler A."/>
            <person name="Grigoriev I.V."/>
            <person name="Martin F.M."/>
            <person name="Hacquard S."/>
        </authorList>
    </citation>
    <scope>NUCLEOTIDE SEQUENCE</scope>
    <source>
        <strain evidence="2">MPI-SDFR-AT-0068</strain>
    </source>
</reference>
<organism evidence="2 3">
    <name type="scientific">Fusarium tricinctum</name>
    <dbReference type="NCBI Taxonomy" id="61284"/>
    <lineage>
        <taxon>Eukaryota</taxon>
        <taxon>Fungi</taxon>
        <taxon>Dikarya</taxon>
        <taxon>Ascomycota</taxon>
        <taxon>Pezizomycotina</taxon>
        <taxon>Sordariomycetes</taxon>
        <taxon>Hypocreomycetidae</taxon>
        <taxon>Hypocreales</taxon>
        <taxon>Nectriaceae</taxon>
        <taxon>Fusarium</taxon>
        <taxon>Fusarium tricinctum species complex</taxon>
    </lineage>
</organism>
<dbReference type="Proteomes" id="UP000813427">
    <property type="component" value="Unassembled WGS sequence"/>
</dbReference>
<keyword evidence="1" id="KW-0812">Transmembrane</keyword>
<feature type="transmembrane region" description="Helical" evidence="1">
    <location>
        <begin position="66"/>
        <end position="88"/>
    </location>
</feature>
<gene>
    <name evidence="2" type="ORF">BKA59DRAFT_362765</name>
</gene>
<accession>A0A8K0RJ89</accession>
<protein>
    <submittedName>
        <fullName evidence="2">Uncharacterized protein</fullName>
    </submittedName>
</protein>
<evidence type="ECO:0000313" key="2">
    <source>
        <dbReference type="EMBL" id="KAH7231140.1"/>
    </source>
</evidence>
<comment type="caution">
    <text evidence="2">The sequence shown here is derived from an EMBL/GenBank/DDBJ whole genome shotgun (WGS) entry which is preliminary data.</text>
</comment>
<dbReference type="EMBL" id="JAGPXF010000009">
    <property type="protein sequence ID" value="KAH7231140.1"/>
    <property type="molecule type" value="Genomic_DNA"/>
</dbReference>
<evidence type="ECO:0000313" key="3">
    <source>
        <dbReference type="Proteomes" id="UP000813427"/>
    </source>
</evidence>
<keyword evidence="3" id="KW-1185">Reference proteome</keyword>
<dbReference type="OrthoDB" id="5097021at2759"/>
<keyword evidence="1" id="KW-1133">Transmembrane helix</keyword>
<dbReference type="AlphaFoldDB" id="A0A8K0RJ89"/>
<keyword evidence="1" id="KW-0472">Membrane</keyword>
<sequence>YLSTGVKLNKSAFTAIHFKASLPSQGTEVTSIQYLNSKLSIRNVFFYDRRMIIIISYNKARASNHYTFYIVLYIPVNLSLSLLKYLAIIRPVWELLAREMHTIRHDSREFFFLDPNSRRKHLSSEKAAGILRSITRDLVTPWTLSLYRQAALAIAKRYLAKLVKKTNFYYPSSAANLIRLFTAG</sequence>
<feature type="non-terminal residue" evidence="2">
    <location>
        <position position="1"/>
    </location>
</feature>
<feature type="non-terminal residue" evidence="2">
    <location>
        <position position="184"/>
    </location>
</feature>